<comment type="subcellular location">
    <subcellularLocation>
        <location evidence="1">Cell envelope</location>
    </subcellularLocation>
</comment>
<evidence type="ECO:0000256" key="2">
    <source>
        <dbReference type="ARBA" id="ARBA00022617"/>
    </source>
</evidence>
<dbReference type="PROSITE" id="PS51007">
    <property type="entry name" value="CYTC"/>
    <property type="match status" value="2"/>
</dbReference>
<sequence>MRPFPIPSARRRPALLTWLTLSTALLAACGGGSGSAGTPPDVTASATNDSAASTAALTQATAVRPPPPTLASVGQQLFNEPRLSASGQLSCAGCHAAAQAHADKAGTFLPVGGVLMNQQGLRSSPSLRYLNGTPAFSIDAQGRAHGGLFWDGRANDRIAQARGPLFAANEMANADVPSYVRRLRTVSAFPALLQASGLTAAATDAQLLDASLQALARYQQQDPDFAPFSSKFDAVQDGRATFTAQEARGFAAFTDPRRGNCAACHSATPPANAPAGARALFTNHAYFALGVPRNQSAATQNPAFFDLGLCGPQRTDLASQPSQCGRFRVPSLRNVALSAPYFHNARFQTLEEVVGFYATRDVDPARWYPVVNGQVQRYNDLPAAYQGNVHRGAPFDRRPGQLPALSPQDVNDIVSFLKTLSDGYSPATPATPL</sequence>
<dbReference type="Proteomes" id="UP001238603">
    <property type="component" value="Unassembled WGS sequence"/>
</dbReference>
<keyword evidence="11" id="KW-1185">Reference proteome</keyword>
<keyword evidence="3 7" id="KW-0479">Metal-binding</keyword>
<dbReference type="Pfam" id="PF03150">
    <property type="entry name" value="CCP_MauG"/>
    <property type="match status" value="1"/>
</dbReference>
<keyword evidence="5" id="KW-0560">Oxidoreductase</keyword>
<reference evidence="10 11" key="1">
    <citation type="submission" date="2023-06" db="EMBL/GenBank/DDBJ databases">
        <title>Pelomonas sp. APW6 16S ribosomal RNA gene genome sequencing and assembly.</title>
        <authorList>
            <person name="Woo H."/>
        </authorList>
    </citation>
    <scope>NUCLEOTIDE SEQUENCE [LARGE SCALE GENOMIC DNA]</scope>
    <source>
        <strain evidence="10 11">APW6</strain>
    </source>
</reference>
<dbReference type="PROSITE" id="PS51257">
    <property type="entry name" value="PROKAR_LIPOPROTEIN"/>
    <property type="match status" value="1"/>
</dbReference>
<organism evidence="10 11">
    <name type="scientific">Roseateles subflavus</name>
    <dbReference type="NCBI Taxonomy" id="3053353"/>
    <lineage>
        <taxon>Bacteria</taxon>
        <taxon>Pseudomonadati</taxon>
        <taxon>Pseudomonadota</taxon>
        <taxon>Betaproteobacteria</taxon>
        <taxon>Burkholderiales</taxon>
        <taxon>Sphaerotilaceae</taxon>
        <taxon>Roseateles</taxon>
    </lineage>
</organism>
<protein>
    <submittedName>
        <fullName evidence="10">Cytochrome c peroxidase</fullName>
    </submittedName>
</protein>
<evidence type="ECO:0000256" key="5">
    <source>
        <dbReference type="ARBA" id="ARBA00023002"/>
    </source>
</evidence>
<feature type="chain" id="PRO_5046469755" evidence="8">
    <location>
        <begin position="28"/>
        <end position="433"/>
    </location>
</feature>
<dbReference type="EMBL" id="JASVDS010000002">
    <property type="protein sequence ID" value="MDL5031521.1"/>
    <property type="molecule type" value="Genomic_DNA"/>
</dbReference>
<evidence type="ECO:0000313" key="11">
    <source>
        <dbReference type="Proteomes" id="UP001238603"/>
    </source>
</evidence>
<dbReference type="Gene3D" id="1.10.760.10">
    <property type="entry name" value="Cytochrome c-like domain"/>
    <property type="match status" value="2"/>
</dbReference>
<name>A0ABT7LF92_9BURK</name>
<comment type="caution">
    <text evidence="10">The sequence shown here is derived from an EMBL/GenBank/DDBJ whole genome shotgun (WGS) entry which is preliminary data.</text>
</comment>
<feature type="domain" description="Cytochrome c" evidence="9">
    <location>
        <begin position="69"/>
        <end position="223"/>
    </location>
</feature>
<dbReference type="PANTHER" id="PTHR30600">
    <property type="entry name" value="CYTOCHROME C PEROXIDASE-RELATED"/>
    <property type="match status" value="1"/>
</dbReference>
<dbReference type="PANTHER" id="PTHR30600:SF10">
    <property type="entry name" value="BLL6722 PROTEIN"/>
    <property type="match status" value="1"/>
</dbReference>
<dbReference type="InterPro" id="IPR036909">
    <property type="entry name" value="Cyt_c-like_dom_sf"/>
</dbReference>
<evidence type="ECO:0000256" key="7">
    <source>
        <dbReference type="PROSITE-ProRule" id="PRU00433"/>
    </source>
</evidence>
<accession>A0ABT7LF92</accession>
<dbReference type="InterPro" id="IPR004852">
    <property type="entry name" value="Di-haem_cyt_c_peroxidsae"/>
</dbReference>
<dbReference type="InterPro" id="IPR051395">
    <property type="entry name" value="Cytochrome_c_Peroxidase/MauG"/>
</dbReference>
<keyword evidence="6 7" id="KW-0408">Iron</keyword>
<evidence type="ECO:0000256" key="8">
    <source>
        <dbReference type="SAM" id="SignalP"/>
    </source>
</evidence>
<proteinExistence type="predicted"/>
<keyword evidence="10" id="KW-0575">Peroxidase</keyword>
<evidence type="ECO:0000313" key="10">
    <source>
        <dbReference type="EMBL" id="MDL5031521.1"/>
    </source>
</evidence>
<dbReference type="GO" id="GO:0004601">
    <property type="term" value="F:peroxidase activity"/>
    <property type="evidence" value="ECO:0007669"/>
    <property type="project" value="UniProtKB-KW"/>
</dbReference>
<keyword evidence="4 8" id="KW-0732">Signal</keyword>
<evidence type="ECO:0000259" key="9">
    <source>
        <dbReference type="PROSITE" id="PS51007"/>
    </source>
</evidence>
<evidence type="ECO:0000256" key="1">
    <source>
        <dbReference type="ARBA" id="ARBA00004196"/>
    </source>
</evidence>
<feature type="signal peptide" evidence="8">
    <location>
        <begin position="1"/>
        <end position="27"/>
    </location>
</feature>
<keyword evidence="2 7" id="KW-0349">Heme</keyword>
<evidence type="ECO:0000256" key="3">
    <source>
        <dbReference type="ARBA" id="ARBA00022723"/>
    </source>
</evidence>
<dbReference type="RefSeq" id="WP_285981650.1">
    <property type="nucleotide sequence ID" value="NZ_JASVDS010000002.1"/>
</dbReference>
<evidence type="ECO:0000256" key="6">
    <source>
        <dbReference type="ARBA" id="ARBA00023004"/>
    </source>
</evidence>
<dbReference type="SUPFAM" id="SSF46626">
    <property type="entry name" value="Cytochrome c"/>
    <property type="match status" value="2"/>
</dbReference>
<dbReference type="InterPro" id="IPR009056">
    <property type="entry name" value="Cyt_c-like_dom"/>
</dbReference>
<evidence type="ECO:0000256" key="4">
    <source>
        <dbReference type="ARBA" id="ARBA00022729"/>
    </source>
</evidence>
<gene>
    <name evidence="10" type="ORF">QRD43_06330</name>
</gene>
<feature type="domain" description="Cytochrome c" evidence="9">
    <location>
        <begin position="244"/>
        <end position="421"/>
    </location>
</feature>